<dbReference type="EMBL" id="ML220122">
    <property type="protein sequence ID" value="TGZ80937.1"/>
    <property type="molecule type" value="Genomic_DNA"/>
</dbReference>
<dbReference type="AlphaFoldDB" id="A0A4S2MWF4"/>
<gene>
    <name evidence="2" type="ORF">EX30DRAFT_349145</name>
</gene>
<reference evidence="2 3" key="1">
    <citation type="submission" date="2019-04" db="EMBL/GenBank/DDBJ databases">
        <title>Comparative genomics and transcriptomics to analyze fruiting body development in filamentous ascomycetes.</title>
        <authorList>
            <consortium name="DOE Joint Genome Institute"/>
            <person name="Lutkenhaus R."/>
            <person name="Traeger S."/>
            <person name="Breuer J."/>
            <person name="Kuo A."/>
            <person name="Lipzen A."/>
            <person name="Pangilinan J."/>
            <person name="Dilworth D."/>
            <person name="Sandor L."/>
            <person name="Poggeler S."/>
            <person name="Barry K."/>
            <person name="Grigoriev I.V."/>
            <person name="Nowrousian M."/>
        </authorList>
    </citation>
    <scope>NUCLEOTIDE SEQUENCE [LARGE SCALE GENOMIC DNA]</scope>
    <source>
        <strain evidence="2 3">CBS 389.68</strain>
    </source>
</reference>
<protein>
    <recommendedName>
        <fullName evidence="4">CsbD-like domain-containing protein</fullName>
    </recommendedName>
</protein>
<evidence type="ECO:0000313" key="2">
    <source>
        <dbReference type="EMBL" id="TGZ80937.1"/>
    </source>
</evidence>
<accession>A0A4S2MWF4</accession>
<feature type="region of interest" description="Disordered" evidence="1">
    <location>
        <begin position="1"/>
        <end position="111"/>
    </location>
</feature>
<evidence type="ECO:0000313" key="3">
    <source>
        <dbReference type="Proteomes" id="UP000298138"/>
    </source>
</evidence>
<dbReference type="InParanoid" id="A0A4S2MWF4"/>
<dbReference type="Proteomes" id="UP000298138">
    <property type="component" value="Unassembled WGS sequence"/>
</dbReference>
<feature type="compositionally biased region" description="Basic residues" evidence="1">
    <location>
        <begin position="1"/>
        <end position="10"/>
    </location>
</feature>
<name>A0A4S2MWF4_9PEZI</name>
<dbReference type="OrthoDB" id="5407099at2759"/>
<proteinExistence type="predicted"/>
<evidence type="ECO:0008006" key="4">
    <source>
        <dbReference type="Google" id="ProtNLM"/>
    </source>
</evidence>
<keyword evidence="3" id="KW-1185">Reference proteome</keyword>
<evidence type="ECO:0000256" key="1">
    <source>
        <dbReference type="SAM" id="MobiDB-lite"/>
    </source>
</evidence>
<organism evidence="2 3">
    <name type="scientific">Ascodesmis nigricans</name>
    <dbReference type="NCBI Taxonomy" id="341454"/>
    <lineage>
        <taxon>Eukaryota</taxon>
        <taxon>Fungi</taxon>
        <taxon>Dikarya</taxon>
        <taxon>Ascomycota</taxon>
        <taxon>Pezizomycotina</taxon>
        <taxon>Pezizomycetes</taxon>
        <taxon>Pezizales</taxon>
        <taxon>Ascodesmidaceae</taxon>
        <taxon>Ascodesmis</taxon>
    </lineage>
</organism>
<sequence length="111" mass="12354">MPLFSSRRRAVAAPVPARPRKAGLFSRTRRTRATGPMATSTRTSRRSARSGGTALTRRPTMGDKIHGMAKSIMGTLTNDRRKKREGRALQAGSHATAGTTTTTRRHRRRRW</sequence>